<accession>A0A5C9A163</accession>
<comment type="caution">
    <text evidence="2">The sequence shown here is derived from an EMBL/GenBank/DDBJ whole genome shotgun (WGS) entry which is preliminary data.</text>
</comment>
<keyword evidence="3" id="KW-1185">Reference proteome</keyword>
<gene>
    <name evidence="2" type="ORF">FVW59_05720</name>
</gene>
<feature type="transmembrane region" description="Helical" evidence="1">
    <location>
        <begin position="28"/>
        <end position="47"/>
    </location>
</feature>
<keyword evidence="1" id="KW-1133">Transmembrane helix</keyword>
<dbReference type="OrthoDB" id="283083at2"/>
<dbReference type="AlphaFoldDB" id="A0A5C9A163"/>
<dbReference type="EMBL" id="VRYZ01000002">
    <property type="protein sequence ID" value="TXS93337.1"/>
    <property type="molecule type" value="Genomic_DNA"/>
</dbReference>
<protein>
    <submittedName>
        <fullName evidence="2">DUF4381 domain-containing protein</fullName>
    </submittedName>
</protein>
<organism evidence="2 3">
    <name type="scientific">Parahaliea aestuarii</name>
    <dbReference type="NCBI Taxonomy" id="1852021"/>
    <lineage>
        <taxon>Bacteria</taxon>
        <taxon>Pseudomonadati</taxon>
        <taxon>Pseudomonadota</taxon>
        <taxon>Gammaproteobacteria</taxon>
        <taxon>Cellvibrionales</taxon>
        <taxon>Halieaceae</taxon>
        <taxon>Parahaliea</taxon>
    </lineage>
</organism>
<evidence type="ECO:0000313" key="2">
    <source>
        <dbReference type="EMBL" id="TXS93337.1"/>
    </source>
</evidence>
<evidence type="ECO:0000313" key="3">
    <source>
        <dbReference type="Proteomes" id="UP000321933"/>
    </source>
</evidence>
<sequence length="159" mass="18144">MQATDPLANLQPLRTPAEPGWWPPAPGWWLLAGLCLLLLALAAWQIWRRHRRRRYRRQALAELSRLQSTWPADDDSGFSAQCNRLLKAVALRSFPRTEVAALSGERWREFLNGSIKGVQGELFPASFSASHYRPAVEPVARDAIYQSCQLWIRKHEASL</sequence>
<keyword evidence="1" id="KW-0472">Membrane</keyword>
<keyword evidence="1" id="KW-0812">Transmembrane</keyword>
<dbReference type="Pfam" id="PF14316">
    <property type="entry name" value="DUF4381"/>
    <property type="match status" value="1"/>
</dbReference>
<evidence type="ECO:0000256" key="1">
    <source>
        <dbReference type="SAM" id="Phobius"/>
    </source>
</evidence>
<dbReference type="RefSeq" id="WP_148063273.1">
    <property type="nucleotide sequence ID" value="NZ_VRYZ01000002.1"/>
</dbReference>
<dbReference type="InterPro" id="IPR025489">
    <property type="entry name" value="DUF4381"/>
</dbReference>
<name>A0A5C9A163_9GAMM</name>
<dbReference type="Proteomes" id="UP000321933">
    <property type="component" value="Unassembled WGS sequence"/>
</dbReference>
<proteinExistence type="predicted"/>
<reference evidence="2 3" key="1">
    <citation type="submission" date="2019-08" db="EMBL/GenBank/DDBJ databases">
        <title>Parahaliea maris sp. nov., isolated from the surface seawater.</title>
        <authorList>
            <person name="Liu Y."/>
        </authorList>
    </citation>
    <scope>NUCLEOTIDE SEQUENCE [LARGE SCALE GENOMIC DNA]</scope>
    <source>
        <strain evidence="2 3">S2-26</strain>
    </source>
</reference>